<evidence type="ECO:0000256" key="6">
    <source>
        <dbReference type="PROSITE-ProRule" id="PRU00110"/>
    </source>
</evidence>
<dbReference type="InterPro" id="IPR004105">
    <property type="entry name" value="CheA-like_dim"/>
</dbReference>
<feature type="domain" description="HPt" evidence="12">
    <location>
        <begin position="8"/>
        <end position="114"/>
    </location>
</feature>
<dbReference type="SMART" id="SM01231">
    <property type="entry name" value="H-kinase_dim"/>
    <property type="match status" value="1"/>
</dbReference>
<dbReference type="GO" id="GO:0006935">
    <property type="term" value="P:chemotaxis"/>
    <property type="evidence" value="ECO:0007669"/>
    <property type="project" value="InterPro"/>
</dbReference>
<evidence type="ECO:0000256" key="7">
    <source>
        <dbReference type="PROSITE-ProRule" id="PRU00169"/>
    </source>
</evidence>
<dbReference type="Pfam" id="PF01584">
    <property type="entry name" value="CheW"/>
    <property type="match status" value="2"/>
</dbReference>
<dbReference type="Pfam" id="PF02895">
    <property type="entry name" value="H-kinase_dim"/>
    <property type="match status" value="1"/>
</dbReference>
<accession>A0A1V1PCR8</accession>
<dbReference type="Gene3D" id="3.40.50.2300">
    <property type="match status" value="1"/>
</dbReference>
<dbReference type="InterPro" id="IPR002545">
    <property type="entry name" value="CheW-lke_dom"/>
</dbReference>
<dbReference type="InterPro" id="IPR037006">
    <property type="entry name" value="CheA-like_homodim_sf"/>
</dbReference>
<dbReference type="Gene3D" id="1.20.120.160">
    <property type="entry name" value="HPT domain"/>
    <property type="match status" value="1"/>
</dbReference>
<feature type="compositionally biased region" description="Basic and acidic residues" evidence="8">
    <location>
        <begin position="275"/>
        <end position="294"/>
    </location>
</feature>
<evidence type="ECO:0000256" key="4">
    <source>
        <dbReference type="ARBA" id="ARBA00022679"/>
    </source>
</evidence>
<dbReference type="Gene3D" id="1.10.287.560">
    <property type="entry name" value="Histidine kinase CheA-like, homodimeric domain"/>
    <property type="match status" value="1"/>
</dbReference>
<feature type="modified residue" description="Phosphohistidine" evidence="6">
    <location>
        <position position="57"/>
    </location>
</feature>
<dbReference type="InterPro" id="IPR051315">
    <property type="entry name" value="Bact_Chemotaxis_CheA"/>
</dbReference>
<dbReference type="Gene3D" id="2.40.50.180">
    <property type="entry name" value="CheA-289, Domain 4"/>
    <property type="match status" value="1"/>
</dbReference>
<feature type="modified residue" description="4-aspartylphosphate" evidence="7">
    <location>
        <position position="936"/>
    </location>
</feature>
<evidence type="ECO:0000259" key="10">
    <source>
        <dbReference type="PROSITE" id="PS50110"/>
    </source>
</evidence>
<comment type="caution">
    <text evidence="13">The sequence shown here is derived from an EMBL/GenBank/DDBJ whole genome shotgun (WGS) entry which is preliminary data.</text>
</comment>
<dbReference type="InterPro" id="IPR008207">
    <property type="entry name" value="Sig_transdc_His_kin_Hpt_dom"/>
</dbReference>
<keyword evidence="4" id="KW-0808">Transferase</keyword>
<dbReference type="PRINTS" id="PR00344">
    <property type="entry name" value="BCTRLSENSOR"/>
</dbReference>
<feature type="domain" description="CheW-like" evidence="11">
    <location>
        <begin position="573"/>
        <end position="713"/>
    </location>
</feature>
<dbReference type="Gene3D" id="3.30.565.10">
    <property type="entry name" value="Histidine kinase-like ATPase, C-terminal domain"/>
    <property type="match status" value="1"/>
</dbReference>
<dbReference type="PROSITE" id="PS50109">
    <property type="entry name" value="HIS_KIN"/>
    <property type="match status" value="1"/>
</dbReference>
<dbReference type="AlphaFoldDB" id="A0A1V1PCR8"/>
<dbReference type="Proteomes" id="UP000189670">
    <property type="component" value="Unassembled WGS sequence"/>
</dbReference>
<dbReference type="InterPro" id="IPR004358">
    <property type="entry name" value="Sig_transdc_His_kin-like_C"/>
</dbReference>
<reference evidence="14" key="1">
    <citation type="submission" date="2012-11" db="EMBL/GenBank/DDBJ databases">
        <authorList>
            <person name="Lucero-Rivera Y.E."/>
            <person name="Tovar-Ramirez D."/>
        </authorList>
    </citation>
    <scope>NUCLEOTIDE SEQUENCE [LARGE SCALE GENOMIC DNA]</scope>
    <source>
        <strain evidence="14">Araruama</strain>
    </source>
</reference>
<dbReference type="InterPro" id="IPR036641">
    <property type="entry name" value="HPT_dom_sf"/>
</dbReference>
<sequence>MPKKGTTIMMIDDETLQVYVEESEEHLADIEKDLLTIEEMGADLDENLVNKVFRAAHSIKGGAGFMGLTGIKELSHKLENVLGLIRDKEITPNSEIVSVLLSGFDRLTELMANINASNDMDISSQVSALENLTHSSLSQEDKDSVDRTVDVTLPNGQLIFKVCEFDMNQARKGGKFVYLVEYDLIHDIHYKNKTPLDIITKIQQSGILIESKVDISSVGTLDEEAINRIPFYALHASIIEPDLIGSVLELDDKYIHILPDETEDHEASPQGPAPEKIEEKPPEKQEIPVQEKKPAPQKPTGSDQLKKAEDDSETKADTSFTKETSLRVNISLLDSLMNLAGELVLSRNQLIQSIASGNEHGLDMAKQRIDIVTSELQDAIMLTRMQPIGKVFSKFPRVVRELAKDLNKDVRLELEGKEVELDKSIIEGLNDPLTHMIRNSVDHGVETPAERKAAGKKETGRVLMRAYHEAGQINIEIIDDGKGIDGDVLAYKAIEKGLLTEDQVEALSDKDRVNLIFLPGFSTAKTISDVSGRGVGMDVVKSNLDNLGGVVDVQSVVGEGTTFRIKLPLTLAIVPSLLVSIGDERFAIPQVNLDELLRIPASQVKERIEVVGDAKVVRLREDLLPLLSLSEILGLSPDLQSDKKNAVNIAVVSAGSLRYGLIVDKLHDSVEIVVKPLGRHLKICSEYAGATILGDGRVALILDVSNLASRAELTNIEGSMTGTTEDEQQQQIIHVGDIELFLLFRSAKTEQFAVPLNLVSRIERIKSHQMEKLGERYVIQYMGGSIPLFAMHEVASVKPIEEQQTYIVIVFVISGKEFGLLVTGPLDTAEVSVDVDDRVFKQPGILGSMVIGKHTTLIVDIYGFIKTIQPQWLEHDEAEEVERPTLLLAEDAAFFREQVRAILDDEGFNVITAEDGAVAWDLLQAHDEEISLVVTDIEMPNMNGFELTQKIKKDSRFSSIPVIAVTSLSEERHRIEGKKVGINDYQLKLDRQKLIESIKKYVG</sequence>
<dbReference type="SUPFAM" id="SSF50341">
    <property type="entry name" value="CheW-like"/>
    <property type="match status" value="2"/>
</dbReference>
<name>A0A1V1PCR8_9BACT</name>
<dbReference type="InterPro" id="IPR036890">
    <property type="entry name" value="HATPase_C_sf"/>
</dbReference>
<dbReference type="PROSITE" id="PS50894">
    <property type="entry name" value="HPT"/>
    <property type="match status" value="1"/>
</dbReference>
<evidence type="ECO:0000313" key="13">
    <source>
        <dbReference type="EMBL" id="ETR72687.1"/>
    </source>
</evidence>
<dbReference type="CDD" id="cd00731">
    <property type="entry name" value="CheA_reg"/>
    <property type="match status" value="1"/>
</dbReference>
<dbReference type="InterPro" id="IPR036061">
    <property type="entry name" value="CheW-like_dom_sf"/>
</dbReference>
<evidence type="ECO:0000313" key="14">
    <source>
        <dbReference type="Proteomes" id="UP000189670"/>
    </source>
</evidence>
<dbReference type="GO" id="GO:0005737">
    <property type="term" value="C:cytoplasm"/>
    <property type="evidence" value="ECO:0007669"/>
    <property type="project" value="InterPro"/>
</dbReference>
<dbReference type="CDD" id="cd16916">
    <property type="entry name" value="HATPase_CheA-like"/>
    <property type="match status" value="1"/>
</dbReference>
<dbReference type="Pfam" id="PF01627">
    <property type="entry name" value="Hpt"/>
    <property type="match status" value="1"/>
</dbReference>
<dbReference type="EC" id="2.7.13.3" evidence="2"/>
<dbReference type="PANTHER" id="PTHR43395">
    <property type="entry name" value="SENSOR HISTIDINE KINASE CHEA"/>
    <property type="match status" value="1"/>
</dbReference>
<dbReference type="SMART" id="SM00073">
    <property type="entry name" value="HPT"/>
    <property type="match status" value="1"/>
</dbReference>
<dbReference type="Pfam" id="PF02518">
    <property type="entry name" value="HATPase_c"/>
    <property type="match status" value="1"/>
</dbReference>
<feature type="compositionally biased region" description="Basic and acidic residues" evidence="8">
    <location>
        <begin position="304"/>
        <end position="316"/>
    </location>
</feature>
<evidence type="ECO:0000256" key="2">
    <source>
        <dbReference type="ARBA" id="ARBA00012438"/>
    </source>
</evidence>
<dbReference type="PANTHER" id="PTHR43395:SF1">
    <property type="entry name" value="CHEMOTAXIS PROTEIN CHEA"/>
    <property type="match status" value="1"/>
</dbReference>
<protein>
    <recommendedName>
        <fullName evidence="2">histidine kinase</fullName>
        <ecNumber evidence="2">2.7.13.3</ecNumber>
    </recommendedName>
</protein>
<dbReference type="SUPFAM" id="SSF55874">
    <property type="entry name" value="ATPase domain of HSP90 chaperone/DNA topoisomerase II/histidine kinase"/>
    <property type="match status" value="1"/>
</dbReference>
<proteinExistence type="predicted"/>
<gene>
    <name evidence="13" type="ORF">OMM_01516</name>
</gene>
<dbReference type="SUPFAM" id="SSF47226">
    <property type="entry name" value="Histidine-containing phosphotransfer domain, HPT domain"/>
    <property type="match status" value="1"/>
</dbReference>
<evidence type="ECO:0000259" key="12">
    <source>
        <dbReference type="PROSITE" id="PS50894"/>
    </source>
</evidence>
<dbReference type="SMART" id="SM00260">
    <property type="entry name" value="CheW"/>
    <property type="match status" value="2"/>
</dbReference>
<evidence type="ECO:0000259" key="9">
    <source>
        <dbReference type="PROSITE" id="PS50109"/>
    </source>
</evidence>
<feature type="domain" description="Histidine kinase" evidence="9">
    <location>
        <begin position="367"/>
        <end position="571"/>
    </location>
</feature>
<organism evidence="13 14">
    <name type="scientific">Candidatus Magnetoglobus multicellularis str. Araruama</name>
    <dbReference type="NCBI Taxonomy" id="890399"/>
    <lineage>
        <taxon>Bacteria</taxon>
        <taxon>Pseudomonadati</taxon>
        <taxon>Thermodesulfobacteriota</taxon>
        <taxon>Desulfobacteria</taxon>
        <taxon>Desulfobacterales</taxon>
        <taxon>Desulfobacteraceae</taxon>
        <taxon>Candidatus Magnetoglobus</taxon>
    </lineage>
</organism>
<evidence type="ECO:0000256" key="1">
    <source>
        <dbReference type="ARBA" id="ARBA00000085"/>
    </source>
</evidence>
<dbReference type="FunFam" id="3.30.565.10:FF:000016">
    <property type="entry name" value="Chemotaxis protein CheA, putative"/>
    <property type="match status" value="1"/>
</dbReference>
<dbReference type="InterPro" id="IPR011006">
    <property type="entry name" value="CheY-like_superfamily"/>
</dbReference>
<dbReference type="Pfam" id="PF00072">
    <property type="entry name" value="Response_reg"/>
    <property type="match status" value="1"/>
</dbReference>
<dbReference type="SUPFAM" id="SSF47384">
    <property type="entry name" value="Homodimeric domain of signal transducing histidine kinase"/>
    <property type="match status" value="1"/>
</dbReference>
<dbReference type="InterPro" id="IPR005467">
    <property type="entry name" value="His_kinase_dom"/>
</dbReference>
<evidence type="ECO:0000259" key="11">
    <source>
        <dbReference type="PROSITE" id="PS50851"/>
    </source>
</evidence>
<feature type="domain" description="CheW-like" evidence="11">
    <location>
        <begin position="738"/>
        <end position="870"/>
    </location>
</feature>
<dbReference type="EMBL" id="ATBP01000122">
    <property type="protein sequence ID" value="ETR72687.1"/>
    <property type="molecule type" value="Genomic_DNA"/>
</dbReference>
<dbReference type="SMART" id="SM00448">
    <property type="entry name" value="REC"/>
    <property type="match status" value="1"/>
</dbReference>
<dbReference type="InterPro" id="IPR001789">
    <property type="entry name" value="Sig_transdc_resp-reg_receiver"/>
</dbReference>
<keyword evidence="3 7" id="KW-0597">Phosphoprotein</keyword>
<feature type="region of interest" description="Disordered" evidence="8">
    <location>
        <begin position="261"/>
        <end position="320"/>
    </location>
</feature>
<dbReference type="InterPro" id="IPR003594">
    <property type="entry name" value="HATPase_dom"/>
</dbReference>
<evidence type="ECO:0000256" key="5">
    <source>
        <dbReference type="ARBA" id="ARBA00022777"/>
    </source>
</evidence>
<dbReference type="CDD" id="cd00088">
    <property type="entry name" value="HPT"/>
    <property type="match status" value="1"/>
</dbReference>
<comment type="catalytic activity">
    <reaction evidence="1">
        <text>ATP + protein L-histidine = ADP + protein N-phospho-L-histidine.</text>
        <dbReference type="EC" id="2.7.13.3"/>
    </reaction>
</comment>
<dbReference type="InterPro" id="IPR036097">
    <property type="entry name" value="HisK_dim/P_sf"/>
</dbReference>
<keyword evidence="5" id="KW-0418">Kinase</keyword>
<dbReference type="GO" id="GO:0000155">
    <property type="term" value="F:phosphorelay sensor kinase activity"/>
    <property type="evidence" value="ECO:0007669"/>
    <property type="project" value="InterPro"/>
</dbReference>
<evidence type="ECO:0000256" key="8">
    <source>
        <dbReference type="SAM" id="MobiDB-lite"/>
    </source>
</evidence>
<dbReference type="Gene3D" id="2.30.30.40">
    <property type="entry name" value="SH3 Domains"/>
    <property type="match status" value="1"/>
</dbReference>
<feature type="domain" description="Response regulatory" evidence="10">
    <location>
        <begin position="885"/>
        <end position="1003"/>
    </location>
</feature>
<evidence type="ECO:0000256" key="3">
    <source>
        <dbReference type="ARBA" id="ARBA00022553"/>
    </source>
</evidence>
<dbReference type="PROSITE" id="PS50110">
    <property type="entry name" value="RESPONSE_REGULATORY"/>
    <property type="match status" value="1"/>
</dbReference>
<dbReference type="SMART" id="SM00387">
    <property type="entry name" value="HATPase_c"/>
    <property type="match status" value="1"/>
</dbReference>
<dbReference type="SUPFAM" id="SSF52172">
    <property type="entry name" value="CheY-like"/>
    <property type="match status" value="1"/>
</dbReference>
<dbReference type="PROSITE" id="PS50851">
    <property type="entry name" value="CHEW"/>
    <property type="match status" value="2"/>
</dbReference>